<dbReference type="Proteomes" id="UP000749559">
    <property type="component" value="Unassembled WGS sequence"/>
</dbReference>
<accession>A0A8S4P832</accession>
<evidence type="ECO:0000256" key="1">
    <source>
        <dbReference type="ARBA" id="ARBA00022737"/>
    </source>
</evidence>
<dbReference type="Pfam" id="PF00595">
    <property type="entry name" value="PDZ"/>
    <property type="match status" value="1"/>
</dbReference>
<feature type="domain" description="PDZ" evidence="3">
    <location>
        <begin position="27"/>
        <end position="95"/>
    </location>
</feature>
<protein>
    <recommendedName>
        <fullName evidence="3">PDZ domain-containing protein</fullName>
    </recommendedName>
</protein>
<name>A0A8S4P832_OWEFU</name>
<dbReference type="Gene3D" id="2.30.42.10">
    <property type="match status" value="1"/>
</dbReference>
<feature type="compositionally biased region" description="Pro residues" evidence="2">
    <location>
        <begin position="477"/>
        <end position="502"/>
    </location>
</feature>
<feature type="region of interest" description="Disordered" evidence="2">
    <location>
        <begin position="391"/>
        <end position="538"/>
    </location>
</feature>
<dbReference type="CDD" id="cd06768">
    <property type="entry name" value="PDZ_NHERF-like"/>
    <property type="match status" value="1"/>
</dbReference>
<keyword evidence="5" id="KW-1185">Reference proteome</keyword>
<organism evidence="4 5">
    <name type="scientific">Owenia fusiformis</name>
    <name type="common">Polychaete worm</name>
    <dbReference type="NCBI Taxonomy" id="6347"/>
    <lineage>
        <taxon>Eukaryota</taxon>
        <taxon>Metazoa</taxon>
        <taxon>Spiralia</taxon>
        <taxon>Lophotrochozoa</taxon>
        <taxon>Annelida</taxon>
        <taxon>Polychaeta</taxon>
        <taxon>Sedentaria</taxon>
        <taxon>Canalipalpata</taxon>
        <taxon>Sabellida</taxon>
        <taxon>Oweniida</taxon>
        <taxon>Oweniidae</taxon>
        <taxon>Owenia</taxon>
    </lineage>
</organism>
<dbReference type="InterPro" id="IPR036034">
    <property type="entry name" value="PDZ_sf"/>
</dbReference>
<dbReference type="PANTHER" id="PTHR14191">
    <property type="entry name" value="PDZ DOMAIN CONTAINING PROTEIN"/>
    <property type="match status" value="1"/>
</dbReference>
<proteinExistence type="predicted"/>
<dbReference type="SMART" id="SM00228">
    <property type="entry name" value="PDZ"/>
    <property type="match status" value="1"/>
</dbReference>
<feature type="compositionally biased region" description="Low complexity" evidence="2">
    <location>
        <begin position="503"/>
        <end position="518"/>
    </location>
</feature>
<gene>
    <name evidence="4" type="ORF">OFUS_LOCUS13095</name>
</gene>
<evidence type="ECO:0000256" key="2">
    <source>
        <dbReference type="SAM" id="MobiDB-lite"/>
    </source>
</evidence>
<evidence type="ECO:0000259" key="3">
    <source>
        <dbReference type="PROSITE" id="PS50106"/>
    </source>
</evidence>
<comment type="caution">
    <text evidence="4">The sequence shown here is derived from an EMBL/GenBank/DDBJ whole genome shotgun (WGS) entry which is preliminary data.</text>
</comment>
<dbReference type="PROSITE" id="PS50106">
    <property type="entry name" value="PDZ"/>
    <property type="match status" value="1"/>
</dbReference>
<feature type="compositionally biased region" description="Acidic residues" evidence="2">
    <location>
        <begin position="429"/>
        <end position="441"/>
    </location>
</feature>
<dbReference type="GO" id="GO:0016324">
    <property type="term" value="C:apical plasma membrane"/>
    <property type="evidence" value="ECO:0007669"/>
    <property type="project" value="TreeGrafter"/>
</dbReference>
<dbReference type="InterPro" id="IPR051067">
    <property type="entry name" value="NHER"/>
</dbReference>
<evidence type="ECO:0000313" key="4">
    <source>
        <dbReference type="EMBL" id="CAH1787379.1"/>
    </source>
</evidence>
<dbReference type="OrthoDB" id="10007415at2759"/>
<dbReference type="InterPro" id="IPR001478">
    <property type="entry name" value="PDZ"/>
</dbReference>
<reference evidence="4" key="1">
    <citation type="submission" date="2022-03" db="EMBL/GenBank/DDBJ databases">
        <authorList>
            <person name="Martin C."/>
        </authorList>
    </citation>
    <scope>NUCLEOTIDE SEQUENCE</scope>
</reference>
<keyword evidence="1" id="KW-0677">Repeat</keyword>
<evidence type="ECO:0000313" key="5">
    <source>
        <dbReference type="Proteomes" id="UP000749559"/>
    </source>
</evidence>
<dbReference type="GO" id="GO:0043495">
    <property type="term" value="F:protein-membrane adaptor activity"/>
    <property type="evidence" value="ECO:0007669"/>
    <property type="project" value="TreeGrafter"/>
</dbReference>
<dbReference type="EMBL" id="CAIIXF020000006">
    <property type="protein sequence ID" value="CAH1787379.1"/>
    <property type="molecule type" value="Genomic_DNA"/>
</dbReference>
<dbReference type="SUPFAM" id="SSF50156">
    <property type="entry name" value="PDZ domain-like"/>
    <property type="match status" value="1"/>
</dbReference>
<dbReference type="AlphaFoldDB" id="A0A8S4P832"/>
<feature type="compositionally biased region" description="Low complexity" evidence="2">
    <location>
        <begin position="451"/>
        <end position="469"/>
    </location>
</feature>
<dbReference type="PANTHER" id="PTHR14191:SF3">
    <property type="entry name" value="NA(+)_H(+) EXCHANGE REGULATORY COFACTOR-LIKE PROTEIN NRFL-1"/>
    <property type="match status" value="1"/>
</dbReference>
<sequence length="578" mass="62992">MTRSRDFQCRHLGLKWAKTDDAPKPRASHLRKWADFNGYGFNLHAEKGKAGQFIGKVDPDSPAESAGLKPGDRIVEVNDVNIGNENHQQVVVRIKAGYNGSLDETKLLVVDNEADQYYKSKKLVIRGDMPNVVGLAAPPIRGGETIVTVSNGHIAEPEPEPVVTETVTTVTETVITEAQSGEAVAVQKVETTETSVNKDGDVVTTTTEALVADGEVVAAQTTTEAATTDGDQIVTVTTTETVVANEPVPELQKEEEKVAEAVATAAVASAIVDAAAQEEKAAAVEPIPELQKDENVVPTAEVTETVVTTTTTTITEVPYDRTPEDEVTYDEAEPEPVMNFEIDDHEDDNNENIQREAEAYEQVEFIPPPPPAHSVSDEEDEGHTVVIQTHDVEYDDDTADPTTYDEPQPTEDEVVAQFNMATDEKENSEYDEEENNNYEEVEVNKEPEPEPALTETEVAVAAVAVAAAAEETRREPTPPPREPTPPPREPTPPPREPTPPPVVVQQTETTVVTTTTTVNGISEPEPAPEPKGPIDPATGLELNVSVAEMKERLSSRRKRDSRNAALNFKDKYEMFQRL</sequence>
<dbReference type="GO" id="GO:0072659">
    <property type="term" value="P:protein localization to plasma membrane"/>
    <property type="evidence" value="ECO:0007669"/>
    <property type="project" value="TreeGrafter"/>
</dbReference>